<evidence type="ECO:0000256" key="9">
    <source>
        <dbReference type="ARBA" id="ARBA00022989"/>
    </source>
</evidence>
<gene>
    <name evidence="15" type="ORF">CEJ86_12375</name>
</gene>
<sequence length="314" mass="34415">MAVVVILVLLAVGSVLFHLLSPWWWTPIASNWNYIDNTITITFWITGIAFTAVVLFMAYCILRFRHRPGNTAAYEPENRRLEGWLATGTTFGVAAMLAPGLFVWNQFVTVPQDATEVEVIGQQWLWSFRLPGADGKLGTTEARDIAPENALGVNRDDAAGQDDIIIEGGELHLPVGKPVKMLLRSVDVLHDFYVPEFRAKMDMVPGMVTYFWLTPTRTGTFEILCAELCGVGHPQMRGTVVVDTEEDYQAWLAEQQTFSQLSASSETRAIPGKACSGFSSGVAIEQGTGAFALFEEERECFGPAATTVAASAAQ</sequence>
<dbReference type="GO" id="GO:0042773">
    <property type="term" value="P:ATP synthesis coupled electron transport"/>
    <property type="evidence" value="ECO:0007669"/>
    <property type="project" value="TreeGrafter"/>
</dbReference>
<dbReference type="InterPro" id="IPR008972">
    <property type="entry name" value="Cupredoxin"/>
</dbReference>
<feature type="transmembrane region" description="Helical" evidence="13">
    <location>
        <begin position="41"/>
        <end position="62"/>
    </location>
</feature>
<dbReference type="EC" id="7.1.1.9" evidence="3"/>
<dbReference type="PROSITE" id="PS00078">
    <property type="entry name" value="COX2"/>
    <property type="match status" value="1"/>
</dbReference>
<name>A0A2J0Z4P1_RHIML</name>
<evidence type="ECO:0000256" key="13">
    <source>
        <dbReference type="SAM" id="Phobius"/>
    </source>
</evidence>
<evidence type="ECO:0000256" key="2">
    <source>
        <dbReference type="ARBA" id="ARBA00007866"/>
    </source>
</evidence>
<dbReference type="Gene3D" id="2.60.40.420">
    <property type="entry name" value="Cupredoxins - blue copper proteins"/>
    <property type="match status" value="1"/>
</dbReference>
<reference evidence="15 16" key="1">
    <citation type="submission" date="2017-06" db="EMBL/GenBank/DDBJ databases">
        <title>Ensifer strains isolated from leguminous trees and herbs display diverse denitrification phenotypes with some acting as strong N2O sinks.</title>
        <authorList>
            <person name="Woliy K."/>
            <person name="Mania D."/>
            <person name="Bakken L.R."/>
            <person name="Frostegard A."/>
        </authorList>
    </citation>
    <scope>NUCLEOTIDE SEQUENCE [LARGE SCALE GENOMIC DNA]</scope>
    <source>
        <strain evidence="15 16">AC50a</strain>
    </source>
</reference>
<dbReference type="AlphaFoldDB" id="A0A2J0Z4P1"/>
<keyword evidence="9 13" id="KW-1133">Transmembrane helix</keyword>
<comment type="similarity">
    <text evidence="2">Belongs to the cytochrome c oxidase subunit 2 family.</text>
</comment>
<evidence type="ECO:0000256" key="7">
    <source>
        <dbReference type="ARBA" id="ARBA00022967"/>
    </source>
</evidence>
<protein>
    <recommendedName>
        <fullName evidence="3">cytochrome-c oxidase</fullName>
        <ecNumber evidence="3">7.1.1.9</ecNumber>
    </recommendedName>
</protein>
<dbReference type="PANTHER" id="PTHR22888:SF9">
    <property type="entry name" value="CYTOCHROME C OXIDASE SUBUNIT 2"/>
    <property type="match status" value="1"/>
</dbReference>
<dbReference type="Pfam" id="PF00116">
    <property type="entry name" value="COX2"/>
    <property type="match status" value="1"/>
</dbReference>
<dbReference type="CDD" id="cd13919">
    <property type="entry name" value="CuRO_HCO_II_like_5"/>
    <property type="match status" value="1"/>
</dbReference>
<keyword evidence="6" id="KW-0479">Metal-binding</keyword>
<keyword evidence="8" id="KW-0249">Electron transport</keyword>
<dbReference type="PANTHER" id="PTHR22888">
    <property type="entry name" value="CYTOCHROME C OXIDASE, SUBUNIT II"/>
    <property type="match status" value="1"/>
</dbReference>
<keyword evidence="4" id="KW-0813">Transport</keyword>
<evidence type="ECO:0000256" key="6">
    <source>
        <dbReference type="ARBA" id="ARBA00022723"/>
    </source>
</evidence>
<comment type="caution">
    <text evidence="15">The sequence shown here is derived from an EMBL/GenBank/DDBJ whole genome shotgun (WGS) entry which is preliminary data.</text>
</comment>
<feature type="domain" description="Cytochrome oxidase subunit II copper A binding" evidence="14">
    <location>
        <begin position="112"/>
        <end position="254"/>
    </location>
</feature>
<dbReference type="InterPro" id="IPR001505">
    <property type="entry name" value="Copper_CuA"/>
</dbReference>
<proteinExistence type="inferred from homology"/>
<evidence type="ECO:0000256" key="5">
    <source>
        <dbReference type="ARBA" id="ARBA00022692"/>
    </source>
</evidence>
<evidence type="ECO:0000256" key="12">
    <source>
        <dbReference type="ARBA" id="ARBA00047816"/>
    </source>
</evidence>
<dbReference type="GO" id="GO:0016020">
    <property type="term" value="C:membrane"/>
    <property type="evidence" value="ECO:0007669"/>
    <property type="project" value="UniProtKB-SubCell"/>
</dbReference>
<evidence type="ECO:0000256" key="8">
    <source>
        <dbReference type="ARBA" id="ARBA00022982"/>
    </source>
</evidence>
<accession>A0A2J0Z4P1</accession>
<dbReference type="InterPro" id="IPR002429">
    <property type="entry name" value="CcO_II-like_C"/>
</dbReference>
<dbReference type="GO" id="GO:0004129">
    <property type="term" value="F:cytochrome-c oxidase activity"/>
    <property type="evidence" value="ECO:0007669"/>
    <property type="project" value="UniProtKB-EC"/>
</dbReference>
<dbReference type="GO" id="GO:0005507">
    <property type="term" value="F:copper ion binding"/>
    <property type="evidence" value="ECO:0007669"/>
    <property type="project" value="InterPro"/>
</dbReference>
<dbReference type="PROSITE" id="PS50857">
    <property type="entry name" value="COX2_CUA"/>
    <property type="match status" value="1"/>
</dbReference>
<evidence type="ECO:0000256" key="3">
    <source>
        <dbReference type="ARBA" id="ARBA00012949"/>
    </source>
</evidence>
<dbReference type="InterPro" id="IPR036257">
    <property type="entry name" value="Cyt_c_oxidase_su2_TM_sf"/>
</dbReference>
<keyword evidence="11 13" id="KW-0472">Membrane</keyword>
<evidence type="ECO:0000256" key="4">
    <source>
        <dbReference type="ARBA" id="ARBA00022448"/>
    </source>
</evidence>
<dbReference type="EMBL" id="NJGD01000004">
    <property type="protein sequence ID" value="PJR15491.1"/>
    <property type="molecule type" value="Genomic_DNA"/>
</dbReference>
<evidence type="ECO:0000256" key="11">
    <source>
        <dbReference type="ARBA" id="ARBA00023136"/>
    </source>
</evidence>
<dbReference type="RefSeq" id="WP_100671936.1">
    <property type="nucleotide sequence ID" value="NZ_NJGD01000004.1"/>
</dbReference>
<organism evidence="15 16">
    <name type="scientific">Rhizobium meliloti</name>
    <name type="common">Ensifer meliloti</name>
    <name type="synonym">Sinorhizobium meliloti</name>
    <dbReference type="NCBI Taxonomy" id="382"/>
    <lineage>
        <taxon>Bacteria</taxon>
        <taxon>Pseudomonadati</taxon>
        <taxon>Pseudomonadota</taxon>
        <taxon>Alphaproteobacteria</taxon>
        <taxon>Hyphomicrobiales</taxon>
        <taxon>Rhizobiaceae</taxon>
        <taxon>Sinorhizobium/Ensifer group</taxon>
        <taxon>Sinorhizobium</taxon>
    </lineage>
</organism>
<evidence type="ECO:0000256" key="1">
    <source>
        <dbReference type="ARBA" id="ARBA00004141"/>
    </source>
</evidence>
<comment type="catalytic activity">
    <reaction evidence="12">
        <text>4 Fe(II)-[cytochrome c] + O2 + 8 H(+)(in) = 4 Fe(III)-[cytochrome c] + 2 H2O + 4 H(+)(out)</text>
        <dbReference type="Rhea" id="RHEA:11436"/>
        <dbReference type="Rhea" id="RHEA-COMP:10350"/>
        <dbReference type="Rhea" id="RHEA-COMP:14399"/>
        <dbReference type="ChEBI" id="CHEBI:15377"/>
        <dbReference type="ChEBI" id="CHEBI:15378"/>
        <dbReference type="ChEBI" id="CHEBI:15379"/>
        <dbReference type="ChEBI" id="CHEBI:29033"/>
        <dbReference type="ChEBI" id="CHEBI:29034"/>
        <dbReference type="EC" id="7.1.1.9"/>
    </reaction>
</comment>
<evidence type="ECO:0000256" key="10">
    <source>
        <dbReference type="ARBA" id="ARBA00023008"/>
    </source>
</evidence>
<dbReference type="InterPro" id="IPR045187">
    <property type="entry name" value="CcO_II"/>
</dbReference>
<feature type="transmembrane region" description="Helical" evidence="13">
    <location>
        <begin position="83"/>
        <end position="104"/>
    </location>
</feature>
<keyword evidence="7" id="KW-1278">Translocase</keyword>
<evidence type="ECO:0000259" key="14">
    <source>
        <dbReference type="PROSITE" id="PS50857"/>
    </source>
</evidence>
<dbReference type="Gene3D" id="1.10.287.90">
    <property type="match status" value="1"/>
</dbReference>
<comment type="subcellular location">
    <subcellularLocation>
        <location evidence="1">Membrane</location>
        <topology evidence="1">Multi-pass membrane protein</topology>
    </subcellularLocation>
</comment>
<dbReference type="Proteomes" id="UP000231987">
    <property type="component" value="Unassembled WGS sequence"/>
</dbReference>
<evidence type="ECO:0000313" key="16">
    <source>
        <dbReference type="Proteomes" id="UP000231987"/>
    </source>
</evidence>
<evidence type="ECO:0000313" key="15">
    <source>
        <dbReference type="EMBL" id="PJR15491.1"/>
    </source>
</evidence>
<keyword evidence="10" id="KW-0186">Copper</keyword>
<dbReference type="SUPFAM" id="SSF49503">
    <property type="entry name" value="Cupredoxins"/>
    <property type="match status" value="1"/>
</dbReference>
<keyword evidence="5 13" id="KW-0812">Transmembrane</keyword>